<dbReference type="Gene3D" id="3.40.50.300">
    <property type="entry name" value="P-loop containing nucleotide triphosphate hydrolases"/>
    <property type="match status" value="1"/>
</dbReference>
<dbReference type="AlphaFoldDB" id="A0A1H9SLS8"/>
<dbReference type="GO" id="GO:0005524">
    <property type="term" value="F:ATP binding"/>
    <property type="evidence" value="ECO:0007669"/>
    <property type="project" value="UniProtKB-KW"/>
</dbReference>
<keyword evidence="1" id="KW-0813">Transport</keyword>
<feature type="domain" description="ABC transporter" evidence="4">
    <location>
        <begin position="5"/>
        <end position="209"/>
    </location>
</feature>
<sequence length="209" mass="24187">MSNIIEVKNLVFGYEEDRVLNGISLEVKPGEILLIEGENGAGKTTLLKCMSGIVNNGKSIFVNGKEVYKNRYLLKQNSFVMSEDFLYDYMTTDENILFFQKIFKEDEEFICKVNRYLADFDVEKYKDTLIKNLSQGTRSKVYLAIMLSKKHKLLILDEPYTALDLKTQKKLVNITQSYIQSKDKAVVMVTHIKEFKRLATRIIKIEKEG</sequence>
<dbReference type="PANTHER" id="PTHR42939:SF1">
    <property type="entry name" value="ABC TRANSPORTER ATP-BINDING PROTEIN ALBC-RELATED"/>
    <property type="match status" value="1"/>
</dbReference>
<dbReference type="Pfam" id="PF00005">
    <property type="entry name" value="ABC_tran"/>
    <property type="match status" value="1"/>
</dbReference>
<dbReference type="EMBL" id="FOGW01000012">
    <property type="protein sequence ID" value="SER85962.1"/>
    <property type="molecule type" value="Genomic_DNA"/>
</dbReference>
<protein>
    <submittedName>
        <fullName evidence="5">ABC-2 type transport system ATP-binding protein</fullName>
    </submittedName>
</protein>
<dbReference type="InterPro" id="IPR027417">
    <property type="entry name" value="P-loop_NTPase"/>
</dbReference>
<keyword evidence="6" id="KW-1185">Reference proteome</keyword>
<dbReference type="Proteomes" id="UP000182471">
    <property type="component" value="Unassembled WGS sequence"/>
</dbReference>
<dbReference type="InterPro" id="IPR051782">
    <property type="entry name" value="ABC_Transporter_VariousFunc"/>
</dbReference>
<dbReference type="RefSeq" id="WP_074730620.1">
    <property type="nucleotide sequence ID" value="NZ_FOGW01000012.1"/>
</dbReference>
<dbReference type="GO" id="GO:0016887">
    <property type="term" value="F:ATP hydrolysis activity"/>
    <property type="evidence" value="ECO:0007669"/>
    <property type="project" value="InterPro"/>
</dbReference>
<evidence type="ECO:0000256" key="2">
    <source>
        <dbReference type="ARBA" id="ARBA00022741"/>
    </source>
</evidence>
<dbReference type="SUPFAM" id="SSF52540">
    <property type="entry name" value="P-loop containing nucleoside triphosphate hydrolases"/>
    <property type="match status" value="1"/>
</dbReference>
<evidence type="ECO:0000259" key="4">
    <source>
        <dbReference type="PROSITE" id="PS50893"/>
    </source>
</evidence>
<proteinExistence type="predicted"/>
<evidence type="ECO:0000256" key="3">
    <source>
        <dbReference type="ARBA" id="ARBA00022840"/>
    </source>
</evidence>
<evidence type="ECO:0000256" key="1">
    <source>
        <dbReference type="ARBA" id="ARBA00022448"/>
    </source>
</evidence>
<dbReference type="SMART" id="SM00382">
    <property type="entry name" value="AAA"/>
    <property type="match status" value="1"/>
</dbReference>
<name>A0A1H9SLS8_9FIRM</name>
<evidence type="ECO:0000313" key="5">
    <source>
        <dbReference type="EMBL" id="SER85962.1"/>
    </source>
</evidence>
<accession>A0A1H9SLS8</accession>
<dbReference type="InterPro" id="IPR003439">
    <property type="entry name" value="ABC_transporter-like_ATP-bd"/>
</dbReference>
<evidence type="ECO:0000313" key="6">
    <source>
        <dbReference type="Proteomes" id="UP000182471"/>
    </source>
</evidence>
<dbReference type="PANTHER" id="PTHR42939">
    <property type="entry name" value="ABC TRANSPORTER ATP-BINDING PROTEIN ALBC-RELATED"/>
    <property type="match status" value="1"/>
</dbReference>
<dbReference type="PROSITE" id="PS50893">
    <property type="entry name" value="ABC_TRANSPORTER_2"/>
    <property type="match status" value="1"/>
</dbReference>
<gene>
    <name evidence="5" type="ORF">SAMN02910429_01270</name>
</gene>
<organism evidence="5 6">
    <name type="scientific">Lachnobacterium bovis</name>
    <dbReference type="NCBI Taxonomy" id="140626"/>
    <lineage>
        <taxon>Bacteria</taxon>
        <taxon>Bacillati</taxon>
        <taxon>Bacillota</taxon>
        <taxon>Clostridia</taxon>
        <taxon>Lachnospirales</taxon>
        <taxon>Lachnospiraceae</taxon>
        <taxon>Lachnobacterium</taxon>
    </lineage>
</organism>
<keyword evidence="2" id="KW-0547">Nucleotide-binding</keyword>
<reference evidence="6" key="1">
    <citation type="submission" date="2016-10" db="EMBL/GenBank/DDBJ databases">
        <authorList>
            <person name="Varghese N."/>
            <person name="Submissions S."/>
        </authorList>
    </citation>
    <scope>NUCLEOTIDE SEQUENCE [LARGE SCALE GENOMIC DNA]</scope>
    <source>
        <strain evidence="6">S1b</strain>
    </source>
</reference>
<dbReference type="InterPro" id="IPR003593">
    <property type="entry name" value="AAA+_ATPase"/>
</dbReference>
<keyword evidence="3 5" id="KW-0067">ATP-binding</keyword>